<comment type="caution">
    <text evidence="2">The sequence shown here is derived from an EMBL/GenBank/DDBJ whole genome shotgun (WGS) entry which is preliminary data.</text>
</comment>
<dbReference type="PROSITE" id="PS50005">
    <property type="entry name" value="TPR"/>
    <property type="match status" value="1"/>
</dbReference>
<accession>A0AAD7UU68</accession>
<proteinExistence type="predicted"/>
<dbReference type="InterPro" id="IPR011990">
    <property type="entry name" value="TPR-like_helical_dom_sf"/>
</dbReference>
<protein>
    <submittedName>
        <fullName evidence="2">Uncharacterized protein</fullName>
    </submittedName>
</protein>
<evidence type="ECO:0000313" key="2">
    <source>
        <dbReference type="EMBL" id="KAJ8652712.1"/>
    </source>
</evidence>
<dbReference type="SUPFAM" id="SSF52047">
    <property type="entry name" value="RNI-like"/>
    <property type="match status" value="1"/>
</dbReference>
<dbReference type="Gene3D" id="3.80.10.10">
    <property type="entry name" value="Ribonuclease Inhibitor"/>
    <property type="match status" value="1"/>
</dbReference>
<dbReference type="AlphaFoldDB" id="A0AAD7UU68"/>
<dbReference type="RefSeq" id="XP_058337626.1">
    <property type="nucleotide sequence ID" value="XM_058491621.1"/>
</dbReference>
<dbReference type="Gene3D" id="1.25.40.10">
    <property type="entry name" value="Tetratricopeptide repeat domain"/>
    <property type="match status" value="1"/>
</dbReference>
<name>A0AAD7UU68_9FUNG</name>
<keyword evidence="3" id="KW-1185">Reference proteome</keyword>
<dbReference type="SMART" id="SM00028">
    <property type="entry name" value="TPR"/>
    <property type="match status" value="2"/>
</dbReference>
<gene>
    <name evidence="2" type="ORF">O0I10_011657</name>
</gene>
<dbReference type="InterPro" id="IPR032675">
    <property type="entry name" value="LRR_dom_sf"/>
</dbReference>
<reference evidence="2 3" key="1">
    <citation type="submission" date="2023-03" db="EMBL/GenBank/DDBJ databases">
        <title>Genome sequence of Lichtheimia ornata CBS 291.66.</title>
        <authorList>
            <person name="Mohabir J.T."/>
            <person name="Shea T.P."/>
            <person name="Kurbessoian T."/>
            <person name="Berby B."/>
            <person name="Fontaine J."/>
            <person name="Livny J."/>
            <person name="Gnirke A."/>
            <person name="Stajich J.E."/>
            <person name="Cuomo C.A."/>
        </authorList>
    </citation>
    <scope>NUCLEOTIDE SEQUENCE [LARGE SCALE GENOMIC DNA]</scope>
    <source>
        <strain evidence="2">CBS 291.66</strain>
    </source>
</reference>
<dbReference type="InterPro" id="IPR019734">
    <property type="entry name" value="TPR_rpt"/>
</dbReference>
<organism evidence="2 3">
    <name type="scientific">Lichtheimia ornata</name>
    <dbReference type="NCBI Taxonomy" id="688661"/>
    <lineage>
        <taxon>Eukaryota</taxon>
        <taxon>Fungi</taxon>
        <taxon>Fungi incertae sedis</taxon>
        <taxon>Mucoromycota</taxon>
        <taxon>Mucoromycotina</taxon>
        <taxon>Mucoromycetes</taxon>
        <taxon>Mucorales</taxon>
        <taxon>Lichtheimiaceae</taxon>
        <taxon>Lichtheimia</taxon>
    </lineage>
</organism>
<evidence type="ECO:0000256" key="1">
    <source>
        <dbReference type="PROSITE-ProRule" id="PRU00339"/>
    </source>
</evidence>
<evidence type="ECO:0000313" key="3">
    <source>
        <dbReference type="Proteomes" id="UP001234581"/>
    </source>
</evidence>
<dbReference type="Proteomes" id="UP001234581">
    <property type="component" value="Unassembled WGS sequence"/>
</dbReference>
<keyword evidence="1" id="KW-0802">TPR repeat</keyword>
<dbReference type="EMBL" id="JARTCD010000096">
    <property type="protein sequence ID" value="KAJ8652712.1"/>
    <property type="molecule type" value="Genomic_DNA"/>
</dbReference>
<dbReference type="GeneID" id="83219057"/>
<dbReference type="SUPFAM" id="SSF48452">
    <property type="entry name" value="TPR-like"/>
    <property type="match status" value="1"/>
</dbReference>
<sequence>MTVVENIRWCELLEDTIVTAQHGNDGNRIATATETLQQLTRQFVKVLNERAMLLANSAQFDTALRDAAAIVALLPGSALGYLCMGVVYCQQGHHAAAISIYDQGLEAVPESDAYYQQLHQHRLTAVANSNKRVDFISRLPFDVVVTNIIPRMDQRAYLDPDVLYEPLYVSHTWQERILQQSKGLNFQFCKQVETFIKDHTQLIQFAPYVQTLSGCLLDVHLDDLFSRAHFSNLKELDIFCPHGLTPRLPLIHGLQMIADSLTHLGIYQCPELELRDILETCPNLVSLKTMDVDAGMPLSSSYPKIKLLELHEQREQAHTHEHMVDVLSRFPSLRMLKITPMCTSTVLPILRQHCPYLEAISLRCTSPDFGVTTANDHQDRKGITSAYLGGADFYHQDDLIEFLYMQRESLEILDFHGRLQVNNAFWEISADGRVQPRNTSSHPEKDPLSPSSFTRLVDLRFTSIIPSSSMPMLLWIVLNAPNLNAIHIYNSNFQPSVANAIIKLGHLQKVQIEEDYIMGHTDDNIIDGYYHGIRQFFEHHVALGDHSTLKHVVVHMPFVNAFEQTWLPLLSQLRCLKVLELRGKIAYGDCTLADNCIPIMKRIRRDCPALETLMVNGKVPIWLADS</sequence>
<feature type="repeat" description="TPR" evidence="1">
    <location>
        <begin position="78"/>
        <end position="111"/>
    </location>
</feature>